<dbReference type="RefSeq" id="WP_112770261.1">
    <property type="nucleotide sequence ID" value="NZ_CP063191.1"/>
</dbReference>
<evidence type="ECO:0000313" key="1">
    <source>
        <dbReference type="EMBL" id="RAV33205.1"/>
    </source>
</evidence>
<organism evidence="1 2">
    <name type="scientific">Corynebacterium heidelbergense</name>
    <dbReference type="NCBI Taxonomy" id="2055947"/>
    <lineage>
        <taxon>Bacteria</taxon>
        <taxon>Bacillati</taxon>
        <taxon>Actinomycetota</taxon>
        <taxon>Actinomycetes</taxon>
        <taxon>Mycobacteriales</taxon>
        <taxon>Corynebacteriaceae</taxon>
        <taxon>Corynebacterium</taxon>
    </lineage>
</organism>
<name>A0A364V986_9CORY</name>
<dbReference type="EMBL" id="PHQP01000106">
    <property type="protein sequence ID" value="RAV33205.1"/>
    <property type="molecule type" value="Genomic_DNA"/>
</dbReference>
<accession>A0A364V986</accession>
<protein>
    <recommendedName>
        <fullName evidence="3">Holliday junction resolvase</fullName>
    </recommendedName>
</protein>
<evidence type="ECO:0008006" key="3">
    <source>
        <dbReference type="Google" id="ProtNLM"/>
    </source>
</evidence>
<dbReference type="InterPro" id="IPR056931">
    <property type="entry name" value="D14-like"/>
</dbReference>
<dbReference type="AlphaFoldDB" id="A0A364V986"/>
<evidence type="ECO:0000313" key="2">
    <source>
        <dbReference type="Proteomes" id="UP000251047"/>
    </source>
</evidence>
<dbReference type="OrthoDB" id="3630198at2"/>
<dbReference type="Pfam" id="PF24608">
    <property type="entry name" value="PDDEXK_15"/>
    <property type="match status" value="1"/>
</dbReference>
<proteinExistence type="predicted"/>
<gene>
    <name evidence="1" type="ORF">CWC39_09670</name>
</gene>
<comment type="caution">
    <text evidence="1">The sequence shown here is derived from an EMBL/GenBank/DDBJ whole genome shotgun (WGS) entry which is preliminary data.</text>
</comment>
<sequence>MPRNRQSAKKAGTTFERQVADYLKSTLDNPHIDRRVKTGNKDRGDISGVYAHGKPIAIECKNTTRPELSQWIKEAHLEAGNADAYIGLIVHKRRGTQNAARQWVTMTLEDLTALITGDDMPGRYEP</sequence>
<dbReference type="Proteomes" id="UP000251047">
    <property type="component" value="Unassembled WGS sequence"/>
</dbReference>
<reference evidence="1 2" key="1">
    <citation type="journal article" date="2018" name="Syst. Appl. Microbiol.">
        <title>Corynebacterium heidelbergense sp. nov., isolated from the preen glands of Egyptian geese (Alopochen aegyptiacus).</title>
        <authorList>
            <person name="Braun M.S."/>
            <person name="Wang E."/>
            <person name="Zimmermann S."/>
            <person name="Wink M."/>
        </authorList>
    </citation>
    <scope>NUCLEOTIDE SEQUENCE [LARGE SCALE GENOMIC DNA]</scope>
    <source>
        <strain evidence="1 2">DSM 104638</strain>
    </source>
</reference>